<dbReference type="Pfam" id="PF09423">
    <property type="entry name" value="PhoD"/>
    <property type="match status" value="1"/>
</dbReference>
<feature type="domain" description="PhoD-like phosphatase metallophosphatase" evidence="2">
    <location>
        <begin position="419"/>
        <end position="664"/>
    </location>
</feature>
<evidence type="ECO:0000313" key="4">
    <source>
        <dbReference type="Proteomes" id="UP000307790"/>
    </source>
</evidence>
<evidence type="ECO:0000313" key="3">
    <source>
        <dbReference type="EMBL" id="TLU65168.1"/>
    </source>
</evidence>
<evidence type="ECO:0000256" key="1">
    <source>
        <dbReference type="SAM" id="SignalP"/>
    </source>
</evidence>
<feature type="signal peptide" evidence="1">
    <location>
        <begin position="1"/>
        <end position="27"/>
    </location>
</feature>
<dbReference type="AlphaFoldDB" id="A0A5R9ITC0"/>
<dbReference type="Gene3D" id="3.60.21.70">
    <property type="entry name" value="PhoD-like phosphatase"/>
    <property type="match status" value="1"/>
</dbReference>
<evidence type="ECO:0000259" key="2">
    <source>
        <dbReference type="Pfam" id="PF09423"/>
    </source>
</evidence>
<keyword evidence="4" id="KW-1185">Reference proteome</keyword>
<keyword evidence="1" id="KW-0732">Signal</keyword>
<organism evidence="3 4">
    <name type="scientific">Thalassotalea litorea</name>
    <dbReference type="NCBI Taxonomy" id="2020715"/>
    <lineage>
        <taxon>Bacteria</taxon>
        <taxon>Pseudomonadati</taxon>
        <taxon>Pseudomonadota</taxon>
        <taxon>Gammaproteobacteria</taxon>
        <taxon>Alteromonadales</taxon>
        <taxon>Colwelliaceae</taxon>
        <taxon>Thalassotalea</taxon>
    </lineage>
</organism>
<comment type="caution">
    <text evidence="3">The sequence shown here is derived from an EMBL/GenBank/DDBJ whole genome shotgun (WGS) entry which is preliminary data.</text>
</comment>
<dbReference type="OrthoDB" id="9761852at2"/>
<reference evidence="3 4" key="1">
    <citation type="submission" date="2019-05" db="EMBL/GenBank/DDBJ databases">
        <title>Genome sequences of Thalassotalea litorea 1K03283.</title>
        <authorList>
            <person name="Zhang D."/>
        </authorList>
    </citation>
    <scope>NUCLEOTIDE SEQUENCE [LARGE SCALE GENOMIC DNA]</scope>
    <source>
        <strain evidence="3 4">MCCC 1K03283</strain>
    </source>
</reference>
<dbReference type="InterPro" id="IPR006311">
    <property type="entry name" value="TAT_signal"/>
</dbReference>
<dbReference type="InterPro" id="IPR018946">
    <property type="entry name" value="PhoD-like_MPP"/>
</dbReference>
<dbReference type="InterPro" id="IPR029052">
    <property type="entry name" value="Metallo-depent_PP-like"/>
</dbReference>
<gene>
    <name evidence="3" type="ORF">FE810_09610</name>
</gene>
<dbReference type="RefSeq" id="WP_138319838.1">
    <property type="nucleotide sequence ID" value="NZ_VCBC01000008.1"/>
</dbReference>
<name>A0A5R9ITC0_9GAMM</name>
<accession>A0A5R9ITC0</accession>
<dbReference type="SUPFAM" id="SSF56300">
    <property type="entry name" value="Metallo-dependent phosphatases"/>
    <property type="match status" value="1"/>
</dbReference>
<protein>
    <recommendedName>
        <fullName evidence="2">PhoD-like phosphatase metallophosphatase domain-containing protein</fullName>
    </recommendedName>
</protein>
<dbReference type="InterPro" id="IPR038607">
    <property type="entry name" value="PhoD-like_sf"/>
</dbReference>
<proteinExistence type="predicted"/>
<dbReference type="PROSITE" id="PS51318">
    <property type="entry name" value="TAT"/>
    <property type="match status" value="1"/>
</dbReference>
<dbReference type="Proteomes" id="UP000307790">
    <property type="component" value="Unassembled WGS sequence"/>
</dbReference>
<sequence>MQRRQFLKGGAFLGASALLPLSLRSMAAKSLLTTRDLKSVVDFNPDVTRHWLGESLWGNRLQDWQLNQGRVECLQGDKSFEVRTVSLLTHQLNDKPANAHLRVKLGLLTQNRNGFAGFIIGAGGTELDYRGASLVQRAGGTNGGLMAVVDEKGALSFRDFSNDAQPLNYRSLKAKPLTKTGKFSRKAFYLDLQINAPAPGQSSNNTLVLTLSDAGTGKALNQVALDGIDAQRLAGNILLLSSPPVGEGGARWWFNELALTGDKVEENLSQTLGPAVGCLYSLNQDSLRLSAQLMPVASNEYQKLRLESRESDNTDAGWKVHQTAPLEEGFVAAFDIENWPYQLTHDYRIVDVATERELYSSQIVKDPGNAQPLKIALHSCLTATAKSLDAGPYVPRIKQEKNIGRYSKDNILFPHQQLVQNCDSHQPDLYVFCGDQFYEGVPTRVWRNKPDSKLDLLYRWYLWYWTYRDSVRNRPVIMLADDHDVLQGNLWGVGGRDPVVLETDKRMEEDGGYTQTKSLVRMAYRIQHSHNPRPYDPTPIDHGIEVTYGAFIYGATSFALVEDRKFKSRRNTKVDPRHAQGELLGLRQEMFLRAWKNMHPGLPKVCLTASMWGSAQTQGNVKPLLDYDSNGYPYDGRTRAVQLIKDAGAVVLAGDQHLAMVARQGIDDFTDGPLFFAGPAGAAFWQRWFEGEGRLENKRNNDPNTGDFTDTFGNKMHLLAVANPKVTYQSFKSQVGDSWSNFLADPAVKSEGYGLVRVDHQQQAFEFECWEWSVDPKTGKQFDGWPYRLSFSDV</sequence>
<dbReference type="EMBL" id="VCBC01000008">
    <property type="protein sequence ID" value="TLU65168.1"/>
    <property type="molecule type" value="Genomic_DNA"/>
</dbReference>
<feature type="chain" id="PRO_5024398388" description="PhoD-like phosphatase metallophosphatase domain-containing protein" evidence="1">
    <location>
        <begin position="28"/>
        <end position="794"/>
    </location>
</feature>